<evidence type="ECO:0000259" key="4">
    <source>
        <dbReference type="Pfam" id="PF00391"/>
    </source>
</evidence>
<organism evidence="5 6">
    <name type="scientific">[Clostridium] polysaccharolyticum</name>
    <dbReference type="NCBI Taxonomy" id="29364"/>
    <lineage>
        <taxon>Bacteria</taxon>
        <taxon>Bacillati</taxon>
        <taxon>Bacillota</taxon>
        <taxon>Clostridia</taxon>
        <taxon>Lachnospirales</taxon>
        <taxon>Lachnospiraceae</taxon>
    </lineage>
</organism>
<keyword evidence="3" id="KW-0067">ATP-binding</keyword>
<proteinExistence type="inferred from homology"/>
<dbReference type="PANTHER" id="PTHR43030">
    <property type="entry name" value="PHOSPHOENOLPYRUVATE SYNTHASE"/>
    <property type="match status" value="1"/>
</dbReference>
<dbReference type="Pfam" id="PF00391">
    <property type="entry name" value="PEP-utilizers"/>
    <property type="match status" value="1"/>
</dbReference>
<dbReference type="InterPro" id="IPR006319">
    <property type="entry name" value="PEP_synth"/>
</dbReference>
<dbReference type="STRING" id="29364.SAMN04487772_1067"/>
<evidence type="ECO:0000256" key="2">
    <source>
        <dbReference type="ARBA" id="ARBA00022741"/>
    </source>
</evidence>
<dbReference type="SUPFAM" id="SSF52009">
    <property type="entry name" value="Phosphohistidine domain"/>
    <property type="match status" value="1"/>
</dbReference>
<dbReference type="GO" id="GO:0005524">
    <property type="term" value="F:ATP binding"/>
    <property type="evidence" value="ECO:0007669"/>
    <property type="project" value="UniProtKB-KW"/>
</dbReference>
<name>A0A1I0ARB5_9FIRM</name>
<gene>
    <name evidence="5" type="ORF">SAMN04487772_1067</name>
</gene>
<evidence type="ECO:0000256" key="1">
    <source>
        <dbReference type="ARBA" id="ARBA00007837"/>
    </source>
</evidence>
<dbReference type="PANTHER" id="PTHR43030:SF1">
    <property type="entry name" value="PHOSPHOENOLPYRUVATE SYNTHASE"/>
    <property type="match status" value="1"/>
</dbReference>
<dbReference type="OrthoDB" id="9765468at2"/>
<feature type="domain" description="PEP-utilising enzyme mobile" evidence="4">
    <location>
        <begin position="42"/>
        <end position="108"/>
    </location>
</feature>
<evidence type="ECO:0000313" key="5">
    <source>
        <dbReference type="EMBL" id="SES96932.1"/>
    </source>
</evidence>
<sequence length="118" mass="12673">MNCDGCKARKESEICKGRTAVLGCAEGKARVIMNSNEYAEVEEKEIIITPMTEPDSIGAIHKSAGVITDRGGVLCHAAIVCREIGKPCIVGTSNATKVLRNGDNIKICTKYGKVYKID</sequence>
<dbReference type="InterPro" id="IPR036637">
    <property type="entry name" value="Phosphohistidine_dom_sf"/>
</dbReference>
<accession>A0A1I0ARB5</accession>
<protein>
    <submittedName>
        <fullName evidence="5">PEP-utilising enzyme, mobile domain</fullName>
    </submittedName>
</protein>
<comment type="similarity">
    <text evidence="1">Belongs to the PEP-utilizing enzyme family.</text>
</comment>
<evidence type="ECO:0000313" key="6">
    <source>
        <dbReference type="Proteomes" id="UP000199800"/>
    </source>
</evidence>
<keyword evidence="6" id="KW-1185">Reference proteome</keyword>
<keyword evidence="2" id="KW-0547">Nucleotide-binding</keyword>
<dbReference type="Proteomes" id="UP000199800">
    <property type="component" value="Unassembled WGS sequence"/>
</dbReference>
<dbReference type="AlphaFoldDB" id="A0A1I0ARB5"/>
<dbReference type="InterPro" id="IPR008279">
    <property type="entry name" value="PEP-util_enz_mobile_dom"/>
</dbReference>
<dbReference type="RefSeq" id="WP_092477178.1">
    <property type="nucleotide sequence ID" value="NZ_FOHN01000006.1"/>
</dbReference>
<dbReference type="GO" id="GO:0008986">
    <property type="term" value="F:pyruvate, water dikinase activity"/>
    <property type="evidence" value="ECO:0007669"/>
    <property type="project" value="InterPro"/>
</dbReference>
<dbReference type="EMBL" id="FOHN01000006">
    <property type="protein sequence ID" value="SES96932.1"/>
    <property type="molecule type" value="Genomic_DNA"/>
</dbReference>
<reference evidence="5 6" key="1">
    <citation type="submission" date="2016-10" db="EMBL/GenBank/DDBJ databases">
        <authorList>
            <person name="de Groot N.N."/>
        </authorList>
    </citation>
    <scope>NUCLEOTIDE SEQUENCE [LARGE SCALE GENOMIC DNA]</scope>
    <source>
        <strain evidence="5 6">DSM 1801</strain>
    </source>
</reference>
<evidence type="ECO:0000256" key="3">
    <source>
        <dbReference type="ARBA" id="ARBA00022840"/>
    </source>
</evidence>
<dbReference type="Gene3D" id="3.50.30.10">
    <property type="entry name" value="Phosphohistidine domain"/>
    <property type="match status" value="1"/>
</dbReference>